<proteinExistence type="predicted"/>
<keyword evidence="3" id="KW-1185">Reference proteome</keyword>
<organism evidence="2 3">
    <name type="scientific">Caloramator proteoclasticus DSM 10124</name>
    <dbReference type="NCBI Taxonomy" id="1121262"/>
    <lineage>
        <taxon>Bacteria</taxon>
        <taxon>Bacillati</taxon>
        <taxon>Bacillota</taxon>
        <taxon>Clostridia</taxon>
        <taxon>Eubacteriales</taxon>
        <taxon>Clostridiaceae</taxon>
        <taxon>Caloramator</taxon>
    </lineage>
</organism>
<keyword evidence="1" id="KW-0812">Transmembrane</keyword>
<feature type="transmembrane region" description="Helical" evidence="1">
    <location>
        <begin position="24"/>
        <end position="44"/>
    </location>
</feature>
<keyword evidence="1" id="KW-1133">Transmembrane helix</keyword>
<evidence type="ECO:0000256" key="1">
    <source>
        <dbReference type="SAM" id="Phobius"/>
    </source>
</evidence>
<feature type="transmembrane region" description="Helical" evidence="1">
    <location>
        <begin position="50"/>
        <end position="67"/>
    </location>
</feature>
<evidence type="ECO:0000313" key="2">
    <source>
        <dbReference type="EMBL" id="SHE29068.1"/>
    </source>
</evidence>
<reference evidence="3" key="1">
    <citation type="submission" date="2016-11" db="EMBL/GenBank/DDBJ databases">
        <authorList>
            <person name="Varghese N."/>
            <person name="Submissions S."/>
        </authorList>
    </citation>
    <scope>NUCLEOTIDE SEQUENCE [LARGE SCALE GENOMIC DNA]</scope>
    <source>
        <strain evidence="3">DSM 10124</strain>
    </source>
</reference>
<accession>A0A1M4SA74</accession>
<protein>
    <submittedName>
        <fullName evidence="2">Uncharacterized protein</fullName>
    </submittedName>
</protein>
<dbReference type="Proteomes" id="UP000184423">
    <property type="component" value="Unassembled WGS sequence"/>
</dbReference>
<name>A0A1M4SA74_9CLOT</name>
<dbReference type="AlphaFoldDB" id="A0A1M4SA74"/>
<gene>
    <name evidence="2" type="ORF">SAMN02746091_00085</name>
</gene>
<keyword evidence="1" id="KW-0472">Membrane</keyword>
<evidence type="ECO:0000313" key="3">
    <source>
        <dbReference type="Proteomes" id="UP000184423"/>
    </source>
</evidence>
<dbReference type="EMBL" id="FQVG01000001">
    <property type="protein sequence ID" value="SHE29068.1"/>
    <property type="molecule type" value="Genomic_DNA"/>
</dbReference>
<sequence>MLLSMPKFLAGGEIMKRYIANRPLYLIFPLFVLSIIFSYLLVLYKKSYTYVNYINIGFDIFILLFYLRSFCIEVSIDSKGINFKGLFLRKRVYIEDYIGIAQSNFLTQVKTKLGNFYILTTKNGRNILNDMFKNLNKGE</sequence>